<dbReference type="Pfam" id="PF00501">
    <property type="entry name" value="AMP-binding"/>
    <property type="match status" value="1"/>
</dbReference>
<comment type="similarity">
    <text evidence="1">Belongs to the ATP-dependent AMP-binding enzyme family.</text>
</comment>
<evidence type="ECO:0000259" key="3">
    <source>
        <dbReference type="Pfam" id="PF00501"/>
    </source>
</evidence>
<evidence type="ECO:0000256" key="2">
    <source>
        <dbReference type="ARBA" id="ARBA00022598"/>
    </source>
</evidence>
<proteinExistence type="inferred from homology"/>
<dbReference type="GO" id="GO:0005324">
    <property type="term" value="F:long-chain fatty acid transmembrane transporter activity"/>
    <property type="evidence" value="ECO:0007669"/>
    <property type="project" value="TreeGrafter"/>
</dbReference>
<dbReference type="PANTHER" id="PTHR43107:SF6">
    <property type="entry name" value="ACYL-COA SYNTHETASE FAMILY PROTEIN (CEFD1), PUTATIVE (AFU_ORTHOLOGUE AFUA_6G03630)-RELATED"/>
    <property type="match status" value="1"/>
</dbReference>
<dbReference type="GO" id="GO:0009898">
    <property type="term" value="C:cytoplasmic side of plasma membrane"/>
    <property type="evidence" value="ECO:0007669"/>
    <property type="project" value="TreeGrafter"/>
</dbReference>
<comment type="caution">
    <text evidence="5">The sequence shown here is derived from an EMBL/GenBank/DDBJ whole genome shotgun (WGS) entry which is preliminary data.</text>
</comment>
<dbReference type="PROSITE" id="PS00455">
    <property type="entry name" value="AMP_BINDING"/>
    <property type="match status" value="1"/>
</dbReference>
<dbReference type="EMBL" id="AZGY01000006">
    <property type="protein sequence ID" value="KZZ97731.1"/>
    <property type="molecule type" value="Genomic_DNA"/>
</dbReference>
<reference evidence="5 6" key="1">
    <citation type="journal article" date="2016" name="Genome Biol. Evol.">
        <title>Divergent and convergent evolution of fungal pathogenicity.</title>
        <authorList>
            <person name="Shang Y."/>
            <person name="Xiao G."/>
            <person name="Zheng P."/>
            <person name="Cen K."/>
            <person name="Zhan S."/>
            <person name="Wang C."/>
        </authorList>
    </citation>
    <scope>NUCLEOTIDE SEQUENCE [LARGE SCALE GENOMIC DNA]</scope>
    <source>
        <strain evidence="5 6">RCEF 2490</strain>
    </source>
</reference>
<dbReference type="GO" id="GO:0044539">
    <property type="term" value="P:long-chain fatty acid import into cell"/>
    <property type="evidence" value="ECO:0007669"/>
    <property type="project" value="TreeGrafter"/>
</dbReference>
<dbReference type="Pfam" id="PF13193">
    <property type="entry name" value="AMP-binding_C"/>
    <property type="match status" value="1"/>
</dbReference>
<dbReference type="Proteomes" id="UP000078544">
    <property type="component" value="Unassembled WGS sequence"/>
</dbReference>
<evidence type="ECO:0000256" key="1">
    <source>
        <dbReference type="ARBA" id="ARBA00006432"/>
    </source>
</evidence>
<sequence>MYFYNSPDFMFIWLGLLSIGAAPALINFNLASSALLHCVEVSGTRLLLYDSAEDCVSRIERSKNQLHAVGVECVVLDAALKAKISQYPISRPETDCFNSASFQLPLALMYTSGTTGLPKASPWTAHRQYISASLLPRPFGQRPGLGGDRTYICIPLYHGTGGLAALADMMNGVSIALAPKFSLSCFWQDCIDSEATFFVYVGEIVRYLLSVPPSSVEKKHQIRMIWGNGLSPELWSKAKDRFGITEVGEFYASTEGVLGFVNHSRNDFGTGAIGHHGCILRYKYQDILVPVRIDADTGDIWRSPDTGFAQRVTYKQGGEMLVKLQSRKAWAGYYGAEEATRKKLLQDVFAKGDFYFRTGDALRRDDNGHWYFIDRLGDTYRWKGENISTTEVTQAIGKYPNITEANVYGVKIPCHDGRTGCAAVVLASGDVDAFDWASLATMLRKELPPYAVPTFIRVRRAVGSMSTDNHKHSKVQLRLEGVEPQALGTKVPNGNTDSLLWLPAGSSKYVHFTQNDWDKLTQSRARI</sequence>
<dbReference type="SUPFAM" id="SSF56801">
    <property type="entry name" value="Acetyl-CoA synthetase-like"/>
    <property type="match status" value="1"/>
</dbReference>
<dbReference type="InterPro" id="IPR045851">
    <property type="entry name" value="AMP-bd_C_sf"/>
</dbReference>
<dbReference type="AlphaFoldDB" id="A0A168DGS7"/>
<accession>A0A168DGS7</accession>
<dbReference type="GO" id="GO:0004467">
    <property type="term" value="F:long-chain fatty acid-CoA ligase activity"/>
    <property type="evidence" value="ECO:0007669"/>
    <property type="project" value="TreeGrafter"/>
</dbReference>
<dbReference type="OrthoDB" id="10253869at2759"/>
<evidence type="ECO:0000259" key="4">
    <source>
        <dbReference type="Pfam" id="PF13193"/>
    </source>
</evidence>
<dbReference type="Gene3D" id="3.30.300.30">
    <property type="match status" value="1"/>
</dbReference>
<name>A0A168DGS7_9HYPO</name>
<dbReference type="Gene3D" id="3.40.50.12780">
    <property type="entry name" value="N-terminal domain of ligase-like"/>
    <property type="match status" value="1"/>
</dbReference>
<organism evidence="5 6">
    <name type="scientific">Moelleriella libera RCEF 2490</name>
    <dbReference type="NCBI Taxonomy" id="1081109"/>
    <lineage>
        <taxon>Eukaryota</taxon>
        <taxon>Fungi</taxon>
        <taxon>Dikarya</taxon>
        <taxon>Ascomycota</taxon>
        <taxon>Pezizomycotina</taxon>
        <taxon>Sordariomycetes</taxon>
        <taxon>Hypocreomycetidae</taxon>
        <taxon>Hypocreales</taxon>
        <taxon>Clavicipitaceae</taxon>
        <taxon>Moelleriella</taxon>
    </lineage>
</organism>
<protein>
    <submittedName>
        <fullName evidence="5">Isopenicillin N-CoA synthetase</fullName>
    </submittedName>
</protein>
<gene>
    <name evidence="5" type="ORF">AAL_03695</name>
</gene>
<dbReference type="GO" id="GO:0005777">
    <property type="term" value="C:peroxisome"/>
    <property type="evidence" value="ECO:0007669"/>
    <property type="project" value="TreeGrafter"/>
</dbReference>
<feature type="domain" description="AMP-dependent synthetase/ligase" evidence="3">
    <location>
        <begin position="2"/>
        <end position="274"/>
    </location>
</feature>
<dbReference type="InterPro" id="IPR042099">
    <property type="entry name" value="ANL_N_sf"/>
</dbReference>
<dbReference type="GO" id="GO:0005811">
    <property type="term" value="C:lipid droplet"/>
    <property type="evidence" value="ECO:0007669"/>
    <property type="project" value="TreeGrafter"/>
</dbReference>
<keyword evidence="2" id="KW-0436">Ligase</keyword>
<dbReference type="PANTHER" id="PTHR43107">
    <property type="entry name" value="LONG-CHAIN FATTY ACID TRANSPORT PROTEIN"/>
    <property type="match status" value="1"/>
</dbReference>
<evidence type="ECO:0000313" key="6">
    <source>
        <dbReference type="Proteomes" id="UP000078544"/>
    </source>
</evidence>
<dbReference type="InterPro" id="IPR000873">
    <property type="entry name" value="AMP-dep_synth/lig_dom"/>
</dbReference>
<dbReference type="InterPro" id="IPR020845">
    <property type="entry name" value="AMP-binding_CS"/>
</dbReference>
<dbReference type="InterPro" id="IPR025110">
    <property type="entry name" value="AMP-bd_C"/>
</dbReference>
<keyword evidence="6" id="KW-1185">Reference proteome</keyword>
<evidence type="ECO:0000313" key="5">
    <source>
        <dbReference type="EMBL" id="KZZ97731.1"/>
    </source>
</evidence>
<feature type="domain" description="AMP-binding enzyme C-terminal" evidence="4">
    <location>
        <begin position="391"/>
        <end position="459"/>
    </location>
</feature>
<dbReference type="STRING" id="1081109.A0A168DGS7"/>